<proteinExistence type="predicted"/>
<reference evidence="1 2" key="1">
    <citation type="submission" date="2017-07" db="EMBL/GenBank/DDBJ databases">
        <title>Isolation and whole genome analysis of endospore-forming bacteria from heroin.</title>
        <authorList>
            <person name="Kalinowski J."/>
            <person name="Ahrens B."/>
            <person name="Al-Dilaimi A."/>
            <person name="Winkler A."/>
            <person name="Wibberg D."/>
            <person name="Schleenbecker U."/>
            <person name="Ruckert C."/>
            <person name="Wolfel R."/>
            <person name="Grass G."/>
        </authorList>
    </citation>
    <scope>NUCLEOTIDE SEQUENCE [LARGE SCALE GENOMIC DNA]</scope>
    <source>
        <strain evidence="1 2">7537-G1</strain>
    </source>
</reference>
<protein>
    <recommendedName>
        <fullName evidence="3">YcaO domain-containing protein</fullName>
    </recommendedName>
</protein>
<gene>
    <name evidence="1" type="ORF">CHH67_25710</name>
</gene>
<dbReference type="EMBL" id="NPBY01000143">
    <property type="protein sequence ID" value="PAD71145.1"/>
    <property type="molecule type" value="Genomic_DNA"/>
</dbReference>
<dbReference type="AlphaFoldDB" id="A0A268EDF2"/>
<dbReference type="RefSeq" id="WP_179292228.1">
    <property type="nucleotide sequence ID" value="NZ_NPBY01000143.1"/>
</dbReference>
<feature type="non-terminal residue" evidence="1">
    <location>
        <position position="157"/>
    </location>
</feature>
<evidence type="ECO:0000313" key="1">
    <source>
        <dbReference type="EMBL" id="PAD71145.1"/>
    </source>
</evidence>
<feature type="non-terminal residue" evidence="1">
    <location>
        <position position="1"/>
    </location>
</feature>
<comment type="caution">
    <text evidence="1">The sequence shown here is derived from an EMBL/GenBank/DDBJ whole genome shotgun (WGS) entry which is preliminary data.</text>
</comment>
<evidence type="ECO:0008006" key="3">
    <source>
        <dbReference type="Google" id="ProtNLM"/>
    </source>
</evidence>
<sequence length="157" mass="18456">SLHSEIHTIFIIGYGEVHKALGLSANFDLETAIENALEETFQTFADSWTKNYINEVSSRISQNNELYMDYYRNISIEQFVNEYHFLWEHGNEIDEGVYNKKRCEVDFSKSIEAISYDLNIIPYCTYIPCFTDNFKTKIVKVFSPNGYPHMYPKIFTE</sequence>
<organism evidence="1 2">
    <name type="scientific">Paenibacillus campinasensis</name>
    <dbReference type="NCBI Taxonomy" id="66347"/>
    <lineage>
        <taxon>Bacteria</taxon>
        <taxon>Bacillati</taxon>
        <taxon>Bacillota</taxon>
        <taxon>Bacilli</taxon>
        <taxon>Bacillales</taxon>
        <taxon>Paenibacillaceae</taxon>
        <taxon>Paenibacillus</taxon>
    </lineage>
</organism>
<accession>A0A268EDF2</accession>
<name>A0A268EDF2_9BACL</name>
<dbReference type="Proteomes" id="UP000215596">
    <property type="component" value="Unassembled WGS sequence"/>
</dbReference>
<evidence type="ECO:0000313" key="2">
    <source>
        <dbReference type="Proteomes" id="UP000215596"/>
    </source>
</evidence>